<dbReference type="RefSeq" id="WP_153227296.1">
    <property type="nucleotide sequence ID" value="NZ_CP029159.1"/>
</dbReference>
<reference evidence="2 3" key="1">
    <citation type="journal article" date="2012" name="J. Bacteriol.">
        <title>Draft genome of Streptomyces tsukubaensis NRRL 18488, the producer of the clinically important immunosuppressant tacrolimus (FK506).</title>
        <authorList>
            <person name="Barreiro C."/>
            <person name="Prieto C."/>
            <person name="Sola-Landa A."/>
            <person name="Solera E."/>
            <person name="Martinez-Castro M."/>
            <person name="Perez-Redondo R."/>
            <person name="Garcia-Estrada C."/>
            <person name="Aparicio J.F."/>
            <person name="Fernandez-Martinez L.T."/>
            <person name="Santos-Aberturas J."/>
            <person name="Salehi-Najafabadi Z."/>
            <person name="Rodriguez-Garcia A."/>
            <person name="Tauch A."/>
            <person name="Martin J.F."/>
        </authorList>
    </citation>
    <scope>NUCLEOTIDE SEQUENCE [LARGE SCALE GENOMIC DNA]</scope>
    <source>
        <strain evidence="3">DSM 42081 / NBRC 108919 / NRRL 18488 / 9993</strain>
    </source>
</reference>
<evidence type="ECO:0000256" key="1">
    <source>
        <dbReference type="SAM" id="MobiDB-lite"/>
    </source>
</evidence>
<protein>
    <submittedName>
        <fullName evidence="2">Uncharacterized protein</fullName>
    </submittedName>
</protein>
<feature type="compositionally biased region" description="Polar residues" evidence="1">
    <location>
        <begin position="38"/>
        <end position="50"/>
    </location>
</feature>
<feature type="region of interest" description="Disordered" evidence="1">
    <location>
        <begin position="34"/>
        <end position="124"/>
    </location>
</feature>
<proteinExistence type="predicted"/>
<dbReference type="EMBL" id="CP029159">
    <property type="protein sequence ID" value="QKM71261.1"/>
    <property type="molecule type" value="Genomic_DNA"/>
</dbReference>
<sequence>MPEGDAAVPHGTPRTLIPLLAAVLLALPALGFPAASATPHTLSSGTTTSATEPGPEPRGRTGEPTPDPGGPRDTRDRYRPGETEPRPVRAPAARATGVPPPSDRPAGPPGQQPRTPAALQVFRC</sequence>
<name>A0A7G3UNR9_STRT9</name>
<evidence type="ECO:0000313" key="2">
    <source>
        <dbReference type="EMBL" id="QKM71261.1"/>
    </source>
</evidence>
<feature type="compositionally biased region" description="Pro residues" evidence="1">
    <location>
        <begin position="98"/>
        <end position="111"/>
    </location>
</feature>
<organism evidence="2 3">
    <name type="scientific">Streptomyces tsukubensis (strain DSM 42081 / NBRC 108919 / NRRL 18488 / 9993)</name>
    <dbReference type="NCBI Taxonomy" id="1114943"/>
    <lineage>
        <taxon>Bacteria</taxon>
        <taxon>Bacillati</taxon>
        <taxon>Actinomycetota</taxon>
        <taxon>Actinomycetes</taxon>
        <taxon>Kitasatosporales</taxon>
        <taxon>Streptomycetaceae</taxon>
        <taxon>Streptomyces</taxon>
    </lineage>
</organism>
<accession>A0A7G3UNR9</accession>
<evidence type="ECO:0000313" key="3">
    <source>
        <dbReference type="Proteomes" id="UP000005940"/>
    </source>
</evidence>
<dbReference type="AlphaFoldDB" id="A0A7G3UNR9"/>
<keyword evidence="3" id="KW-1185">Reference proteome</keyword>
<dbReference type="Proteomes" id="UP000005940">
    <property type="component" value="Chromosome"/>
</dbReference>
<gene>
    <name evidence="2" type="ORF">STSU_033285</name>
</gene>
<feature type="compositionally biased region" description="Basic and acidic residues" evidence="1">
    <location>
        <begin position="70"/>
        <end position="87"/>
    </location>
</feature>